<dbReference type="PROSITE" id="PS51379">
    <property type="entry name" value="4FE4S_FER_2"/>
    <property type="match status" value="1"/>
</dbReference>
<proteinExistence type="predicted"/>
<dbReference type="InterPro" id="IPR017896">
    <property type="entry name" value="4Fe4S_Fe-S-bd"/>
</dbReference>
<name>A0A9D1LQX7_9FIRM</name>
<dbReference type="GO" id="GO:0051539">
    <property type="term" value="F:4 iron, 4 sulfur cluster binding"/>
    <property type="evidence" value="ECO:0007669"/>
    <property type="project" value="UniProtKB-KW"/>
</dbReference>
<accession>A0A9D1LQX7</accession>
<dbReference type="GO" id="GO:0052693">
    <property type="term" value="F:epoxyqueuosine reductase activity"/>
    <property type="evidence" value="ECO:0007669"/>
    <property type="project" value="TreeGrafter"/>
</dbReference>
<dbReference type="Pfam" id="PF13484">
    <property type="entry name" value="Fer4_16"/>
    <property type="match status" value="1"/>
</dbReference>
<dbReference type="Gene3D" id="3.30.70.20">
    <property type="match status" value="1"/>
</dbReference>
<gene>
    <name evidence="6" type="ORF">IAC59_04020</name>
</gene>
<dbReference type="Proteomes" id="UP000824123">
    <property type="component" value="Unassembled WGS sequence"/>
</dbReference>
<protein>
    <recommendedName>
        <fullName evidence="5">4Fe-4S ferredoxin-type domain-containing protein</fullName>
    </recommendedName>
</protein>
<feature type="domain" description="4Fe-4S ferredoxin-type" evidence="5">
    <location>
        <begin position="155"/>
        <end position="185"/>
    </location>
</feature>
<dbReference type="SUPFAM" id="SSF54862">
    <property type="entry name" value="4Fe-4S ferredoxins"/>
    <property type="match status" value="1"/>
</dbReference>
<keyword evidence="4" id="KW-0411">Iron-sulfur</keyword>
<reference evidence="6" key="2">
    <citation type="journal article" date="2021" name="PeerJ">
        <title>Extensive microbial diversity within the chicken gut microbiome revealed by metagenomics and culture.</title>
        <authorList>
            <person name="Gilroy R."/>
            <person name="Ravi A."/>
            <person name="Getino M."/>
            <person name="Pursley I."/>
            <person name="Horton D.L."/>
            <person name="Alikhan N.F."/>
            <person name="Baker D."/>
            <person name="Gharbi K."/>
            <person name="Hall N."/>
            <person name="Watson M."/>
            <person name="Adriaenssens E.M."/>
            <person name="Foster-Nyarko E."/>
            <person name="Jarju S."/>
            <person name="Secka A."/>
            <person name="Antonio M."/>
            <person name="Oren A."/>
            <person name="Chaudhuri R.R."/>
            <person name="La Ragione R."/>
            <person name="Hildebrand F."/>
            <person name="Pallen M.J."/>
        </authorList>
    </citation>
    <scope>NUCLEOTIDE SEQUENCE</scope>
    <source>
        <strain evidence="6">ChiSxjej2B14-8506</strain>
    </source>
</reference>
<evidence type="ECO:0000256" key="3">
    <source>
        <dbReference type="ARBA" id="ARBA00023004"/>
    </source>
</evidence>
<evidence type="ECO:0000313" key="7">
    <source>
        <dbReference type="Proteomes" id="UP000824123"/>
    </source>
</evidence>
<keyword evidence="2" id="KW-0479">Metal-binding</keyword>
<evidence type="ECO:0000313" key="6">
    <source>
        <dbReference type="EMBL" id="HIU46404.1"/>
    </source>
</evidence>
<evidence type="ECO:0000259" key="5">
    <source>
        <dbReference type="PROSITE" id="PS51379"/>
    </source>
</evidence>
<reference evidence="6" key="1">
    <citation type="submission" date="2020-10" db="EMBL/GenBank/DDBJ databases">
        <authorList>
            <person name="Gilroy R."/>
        </authorList>
    </citation>
    <scope>NUCLEOTIDE SEQUENCE</scope>
    <source>
        <strain evidence="6">ChiSxjej2B14-8506</strain>
    </source>
</reference>
<dbReference type="PROSITE" id="PS00198">
    <property type="entry name" value="4FE4S_FER_1"/>
    <property type="match status" value="1"/>
</dbReference>
<comment type="caution">
    <text evidence="6">The sequence shown here is derived from an EMBL/GenBank/DDBJ whole genome shotgun (WGS) entry which is preliminary data.</text>
</comment>
<keyword evidence="1" id="KW-0004">4Fe-4S</keyword>
<evidence type="ECO:0000256" key="2">
    <source>
        <dbReference type="ARBA" id="ARBA00022723"/>
    </source>
</evidence>
<dbReference type="AlphaFoldDB" id="A0A9D1LQX7"/>
<dbReference type="GO" id="GO:0046872">
    <property type="term" value="F:metal ion binding"/>
    <property type="evidence" value="ECO:0007669"/>
    <property type="project" value="UniProtKB-KW"/>
</dbReference>
<evidence type="ECO:0000256" key="1">
    <source>
        <dbReference type="ARBA" id="ARBA00022485"/>
    </source>
</evidence>
<evidence type="ECO:0000256" key="4">
    <source>
        <dbReference type="ARBA" id="ARBA00023014"/>
    </source>
</evidence>
<dbReference type="InterPro" id="IPR004453">
    <property type="entry name" value="QueG"/>
</dbReference>
<dbReference type="PANTHER" id="PTHR30002">
    <property type="entry name" value="EPOXYQUEUOSINE REDUCTASE"/>
    <property type="match status" value="1"/>
</dbReference>
<dbReference type="GO" id="GO:0008616">
    <property type="term" value="P:tRNA queuosine(34) biosynthetic process"/>
    <property type="evidence" value="ECO:0007669"/>
    <property type="project" value="InterPro"/>
</dbReference>
<dbReference type="EMBL" id="DVNK01000027">
    <property type="protein sequence ID" value="HIU46404.1"/>
    <property type="molecule type" value="Genomic_DNA"/>
</dbReference>
<sequence length="322" mass="34455">MNEAELKALAGRYGFARVALCAPEPFERWGRARAGAHRTAQHLSANPLEIAPWARAICVAALPYPLYKPERGVSVAAYYVEYNAAHARGTEFVRELNARGVTSMLLEIPAKPAAERAGLGTYGRNGLIQIPGLGGCVMLRCIALGEGFEAAGPYPGGDADAPSHCGTCRRCVDACPSGALSEAGFDFTRCLRAHMMQGTPAPVDIRKQMGGRLLGCEECLRACPHNAGALKAALEPSEALRQVLDIARVLDPATRADYMRQYGALLGYNYAVTNRVLSQAVLVAANLGMTEMRALIEPLADSPSEAVCEHARWALEQMADAD</sequence>
<keyword evidence="3" id="KW-0408">Iron</keyword>
<dbReference type="InterPro" id="IPR017900">
    <property type="entry name" value="4Fe4S_Fe_S_CS"/>
</dbReference>
<dbReference type="PANTHER" id="PTHR30002:SF4">
    <property type="entry name" value="EPOXYQUEUOSINE REDUCTASE"/>
    <property type="match status" value="1"/>
</dbReference>
<organism evidence="6 7">
    <name type="scientific">Candidatus Fimadaptatus faecigallinarum</name>
    <dbReference type="NCBI Taxonomy" id="2840814"/>
    <lineage>
        <taxon>Bacteria</taxon>
        <taxon>Bacillati</taxon>
        <taxon>Bacillota</taxon>
        <taxon>Clostridia</taxon>
        <taxon>Eubacteriales</taxon>
        <taxon>Candidatus Fimadaptatus</taxon>
    </lineage>
</organism>